<reference evidence="3 4" key="1">
    <citation type="submission" date="2018-12" db="EMBL/GenBank/DDBJ databases">
        <title>The complete genome of the methanogenic archaea of the candidate phylum Verstraetearchaeota, obtained from the metagenome of underground thermal water.</title>
        <authorList>
            <person name="Kadnikov V.V."/>
            <person name="Mardanov A.V."/>
            <person name="Beletsky A.V."/>
            <person name="Karnachuk O.V."/>
            <person name="Ravin N.V."/>
        </authorList>
    </citation>
    <scope>NUCLEOTIDE SEQUENCE [LARGE SCALE GENOMIC DNA]</scope>
    <source>
        <strain evidence="3">Ch88</strain>
    </source>
</reference>
<accession>A0A444L9E9</accession>
<organism evidence="3 4">
    <name type="scientific">Methanosuratincola subterraneus</name>
    <dbReference type="NCBI Taxonomy" id="2593994"/>
    <lineage>
        <taxon>Archaea</taxon>
        <taxon>Thermoproteota</taxon>
        <taxon>Methanosuratincolia</taxon>
        <taxon>Candidatus Methanomethylicales</taxon>
        <taxon>Candidatus Methanomethylicaceae</taxon>
        <taxon>Candidatus Methanosuratincola (ex Vanwonterghem et al. 2016)</taxon>
    </lineage>
</organism>
<feature type="domain" description="NADH:ubiquinone oxidoreductase 30kDa subunit" evidence="2">
    <location>
        <begin position="31"/>
        <end position="141"/>
    </location>
</feature>
<dbReference type="SUPFAM" id="SSF143243">
    <property type="entry name" value="Nqo5-like"/>
    <property type="match status" value="1"/>
</dbReference>
<dbReference type="PANTHER" id="PTHR10884:SF14">
    <property type="entry name" value="NADH DEHYDROGENASE [UBIQUINONE] IRON-SULFUR PROTEIN 3, MITOCHONDRIAL"/>
    <property type="match status" value="1"/>
</dbReference>
<comment type="caution">
    <text evidence="3">The sequence shown here is derived from an EMBL/GenBank/DDBJ whole genome shotgun (WGS) entry which is preliminary data.</text>
</comment>
<dbReference type="Pfam" id="PF00329">
    <property type="entry name" value="Complex1_30kDa"/>
    <property type="match status" value="1"/>
</dbReference>
<evidence type="ECO:0000313" key="4">
    <source>
        <dbReference type="Proteomes" id="UP000288215"/>
    </source>
</evidence>
<comment type="similarity">
    <text evidence="1">Belongs to the complex I 30 kDa subunit family.</text>
</comment>
<dbReference type="EMBL" id="RXGA01000001">
    <property type="protein sequence ID" value="RWX74185.1"/>
    <property type="molecule type" value="Genomic_DNA"/>
</dbReference>
<name>A0A444L9E9_METS7</name>
<protein>
    <submittedName>
        <fullName evidence="3">NADH-quinone oxidoreductase subunit C</fullName>
    </submittedName>
</protein>
<proteinExistence type="inferred from homology"/>
<evidence type="ECO:0000313" key="3">
    <source>
        <dbReference type="EMBL" id="RWX74185.1"/>
    </source>
</evidence>
<gene>
    <name evidence="3" type="ORF">Metus_0210</name>
</gene>
<evidence type="ECO:0000259" key="2">
    <source>
        <dbReference type="Pfam" id="PF00329"/>
    </source>
</evidence>
<dbReference type="Proteomes" id="UP000288215">
    <property type="component" value="Unassembled WGS sequence"/>
</dbReference>
<evidence type="ECO:0000256" key="1">
    <source>
        <dbReference type="ARBA" id="ARBA00007569"/>
    </source>
</evidence>
<dbReference type="InterPro" id="IPR001268">
    <property type="entry name" value="NADH_UbQ_OxRdtase_30kDa_su"/>
</dbReference>
<dbReference type="Gene3D" id="3.30.460.80">
    <property type="entry name" value="NADH:ubiquinone oxidoreductase, 30kDa subunit"/>
    <property type="match status" value="1"/>
</dbReference>
<dbReference type="AlphaFoldDB" id="A0A444L9E9"/>
<dbReference type="GO" id="GO:0008137">
    <property type="term" value="F:NADH dehydrogenase (ubiquinone) activity"/>
    <property type="evidence" value="ECO:0007669"/>
    <property type="project" value="InterPro"/>
</dbReference>
<dbReference type="InterPro" id="IPR037232">
    <property type="entry name" value="NADH_quin_OxRdtase_su_C/D-like"/>
</dbReference>
<dbReference type="PANTHER" id="PTHR10884">
    <property type="entry name" value="NADH DEHYDROGENASE UBIQUINONE IRON-SULFUR PROTEIN 3"/>
    <property type="match status" value="1"/>
</dbReference>
<sequence length="154" mass="16681">MNAEEAIRALTGAEGVQEIKALSERRILVACSRDAYRGVVGRLAGLGFNHVVAMTGVDMKEGIDLLLHLGSSLMVTVRVRLDPSRPKISSVSDILPGAEMREREVRDLLGVEFEGHPSPSRFMVSEDWPAGVYPLRKAFTPATAAPETRRSGPG</sequence>